<dbReference type="OrthoDB" id="3263651at2759"/>
<protein>
    <submittedName>
        <fullName evidence="1">Uncharacterized protein</fullName>
    </submittedName>
</protein>
<dbReference type="AlphaFoldDB" id="A0A4Y9ZW20"/>
<comment type="caution">
    <text evidence="1">The sequence shown here is derived from an EMBL/GenBank/DDBJ whole genome shotgun (WGS) entry which is preliminary data.</text>
</comment>
<reference evidence="1 2" key="1">
    <citation type="submission" date="2019-02" db="EMBL/GenBank/DDBJ databases">
        <title>Genome sequencing of the rare red list fungi Hericium alpestre (H. flagellum).</title>
        <authorList>
            <person name="Buettner E."/>
            <person name="Kellner H."/>
        </authorList>
    </citation>
    <scope>NUCLEOTIDE SEQUENCE [LARGE SCALE GENOMIC DNA]</scope>
    <source>
        <strain evidence="1 2">DSM 108284</strain>
    </source>
</reference>
<proteinExistence type="predicted"/>
<name>A0A4Y9ZW20_9AGAM</name>
<evidence type="ECO:0000313" key="2">
    <source>
        <dbReference type="Proteomes" id="UP000298061"/>
    </source>
</evidence>
<dbReference type="Proteomes" id="UP000298061">
    <property type="component" value="Unassembled WGS sequence"/>
</dbReference>
<gene>
    <name evidence="1" type="ORF">EWM64_g5255</name>
</gene>
<evidence type="ECO:0000313" key="1">
    <source>
        <dbReference type="EMBL" id="TFY78755.1"/>
    </source>
</evidence>
<sequence length="289" mass="33396">MATQGVPYEPYKRSKKSVKLQHDTFVFLMRDPYAKVIAGFNQTLMQAEATTIYRWLSLVTSFTKGFQLRPVTLEHGDMPFRYKFGPIGEPVMADANILRTGNYGWFWEGQDLDDPNPGVPFIDGVYDQSSFADLIGQKPTARELELVAGEEPEYFQKYENAVLLRKDLIHYWYKNEFAIDVEDANRIVRFCELPSEIDALLPQHLSATPDVVIASFLRRQLAWCLRVNVEGGDISEDFPEEKIIHWYQDMGMAAFDDYLMLERAPEDDKEWDTQLGKAVRDMLKRGQDN</sequence>
<accession>A0A4Y9ZW20</accession>
<keyword evidence="2" id="KW-1185">Reference proteome</keyword>
<dbReference type="EMBL" id="SFCI01000621">
    <property type="protein sequence ID" value="TFY78755.1"/>
    <property type="molecule type" value="Genomic_DNA"/>
</dbReference>
<organism evidence="1 2">
    <name type="scientific">Hericium alpestre</name>
    <dbReference type="NCBI Taxonomy" id="135208"/>
    <lineage>
        <taxon>Eukaryota</taxon>
        <taxon>Fungi</taxon>
        <taxon>Dikarya</taxon>
        <taxon>Basidiomycota</taxon>
        <taxon>Agaricomycotina</taxon>
        <taxon>Agaricomycetes</taxon>
        <taxon>Russulales</taxon>
        <taxon>Hericiaceae</taxon>
        <taxon>Hericium</taxon>
    </lineage>
</organism>